<organism evidence="1 2">
    <name type="scientific">Colletotrichum karsti</name>
    <dbReference type="NCBI Taxonomy" id="1095194"/>
    <lineage>
        <taxon>Eukaryota</taxon>
        <taxon>Fungi</taxon>
        <taxon>Dikarya</taxon>
        <taxon>Ascomycota</taxon>
        <taxon>Pezizomycotina</taxon>
        <taxon>Sordariomycetes</taxon>
        <taxon>Hypocreomycetidae</taxon>
        <taxon>Glomerellales</taxon>
        <taxon>Glomerellaceae</taxon>
        <taxon>Colletotrichum</taxon>
        <taxon>Colletotrichum boninense species complex</taxon>
    </lineage>
</organism>
<reference evidence="1" key="2">
    <citation type="submission" date="2020-11" db="EMBL/GenBank/DDBJ databases">
        <title>Whole genome sequencing of Colletotrichum sp.</title>
        <authorList>
            <person name="Li H."/>
        </authorList>
    </citation>
    <scope>NUCLEOTIDE SEQUENCE</scope>
    <source>
        <strain evidence="1">CkLH20</strain>
    </source>
</reference>
<name>A0A9P6HW21_9PEZI</name>
<dbReference type="RefSeq" id="XP_038738777.1">
    <property type="nucleotide sequence ID" value="XM_038895943.1"/>
</dbReference>
<dbReference type="SUPFAM" id="SSF52047">
    <property type="entry name" value="RNI-like"/>
    <property type="match status" value="1"/>
</dbReference>
<reference evidence="1" key="1">
    <citation type="submission" date="2020-03" db="EMBL/GenBank/DDBJ databases">
        <authorList>
            <person name="He L."/>
        </authorList>
    </citation>
    <scope>NUCLEOTIDE SEQUENCE</scope>
    <source>
        <strain evidence="1">CkLH20</strain>
    </source>
</reference>
<dbReference type="EMBL" id="JAATWM020000078">
    <property type="protein sequence ID" value="KAF9869316.1"/>
    <property type="molecule type" value="Genomic_DNA"/>
</dbReference>
<dbReference type="AlphaFoldDB" id="A0A9P6HW21"/>
<keyword evidence="2" id="KW-1185">Reference proteome</keyword>
<evidence type="ECO:0000313" key="2">
    <source>
        <dbReference type="Proteomes" id="UP000781932"/>
    </source>
</evidence>
<dbReference type="OrthoDB" id="4817666at2759"/>
<sequence>MPKFSDLPSELVLEVCDFLLSGSPKTLERAFAGESNAYLCGYDICKAIRQGWKDVLNLSCSSRRYRELLVDQHNHVYRTIAVGGYNNFKQLLSLLRFLDKKPELATGVKTLYLTLIPEFTTSYMAELQIDDLKLIRTQAAAANISYSKNLWTKPKPSEKRICRLSADYDYDYGEMCDCEYCMDMWDDCGDFDEEEPHASCDYERMGMLTSLILHKMKGLEQFGCSISKDSFSMVGDGKQCSLPILPELQYLAIAKEFTEHEISPNDFKVLTGLGNTMTHLCLSDIGPVQGHVSESGLRIQKFENIAHLVLTGMAFCNETLCEFLDDFCGPLTSFKFLPEITGMTYWDFAYEVTAMPQEVVDALLPKHADSLRTLCIDFTWFHDDDFWFEREVIDTLEGFVNLESLWIDCDCISVPWFGDDSDNDSEIADADVFGRPKNVVIEDLPRNLRQIYFAGGLENIMPDLARLAANSNVFPRLESIELDRNEKEIVETMTAKGFKPSLATVKRATMWDTE</sequence>
<dbReference type="GeneID" id="62169017"/>
<evidence type="ECO:0000313" key="1">
    <source>
        <dbReference type="EMBL" id="KAF9869316.1"/>
    </source>
</evidence>
<protein>
    <submittedName>
        <fullName evidence="1">Uncharacterized protein</fullName>
    </submittedName>
</protein>
<gene>
    <name evidence="1" type="ORF">CkaCkLH20_13233</name>
</gene>
<accession>A0A9P6HW21</accession>
<comment type="caution">
    <text evidence="1">The sequence shown here is derived from an EMBL/GenBank/DDBJ whole genome shotgun (WGS) entry which is preliminary data.</text>
</comment>
<proteinExistence type="predicted"/>
<dbReference type="Proteomes" id="UP000781932">
    <property type="component" value="Unassembled WGS sequence"/>
</dbReference>